<evidence type="ECO:0000313" key="1">
    <source>
        <dbReference type="EMBL" id="RZU42134.1"/>
    </source>
</evidence>
<protein>
    <submittedName>
        <fullName evidence="1">Uncharacterized protein</fullName>
    </submittedName>
</protein>
<keyword evidence="2" id="KW-1185">Reference proteome</keyword>
<reference evidence="1 2" key="1">
    <citation type="submission" date="2019-02" db="EMBL/GenBank/DDBJ databases">
        <title>Genomic Encyclopedia of Archaeal and Bacterial Type Strains, Phase II (KMG-II): from individual species to whole genera.</title>
        <authorList>
            <person name="Goeker M."/>
        </authorList>
    </citation>
    <scope>NUCLEOTIDE SEQUENCE [LARGE SCALE GENOMIC DNA]</scope>
    <source>
        <strain evidence="1 2">DSM 18101</strain>
    </source>
</reference>
<gene>
    <name evidence="1" type="ORF">BDD14_3681</name>
</gene>
<dbReference type="RefSeq" id="WP_242618030.1">
    <property type="nucleotide sequence ID" value="NZ_SHKW01000001.1"/>
</dbReference>
<accession>A0A4Q7YXG7</accession>
<dbReference type="Proteomes" id="UP000292958">
    <property type="component" value="Unassembled WGS sequence"/>
</dbReference>
<sequence length="134" mass="14698">MPNVHGIEFNANQSELVKDLIRELLKDGGCAVYALRNMKPSGELRMAPTPPTPSPRQARGVFLRIRPGAKEAIIVRPMNAKAGEKYIKVAKLTQTETLEIIRIWRKQTAPAGVPSGSRKTLSELDTLVGSMAHV</sequence>
<organism evidence="1 2">
    <name type="scientific">Edaphobacter modestus</name>
    <dbReference type="NCBI Taxonomy" id="388466"/>
    <lineage>
        <taxon>Bacteria</taxon>
        <taxon>Pseudomonadati</taxon>
        <taxon>Acidobacteriota</taxon>
        <taxon>Terriglobia</taxon>
        <taxon>Terriglobales</taxon>
        <taxon>Acidobacteriaceae</taxon>
        <taxon>Edaphobacter</taxon>
    </lineage>
</organism>
<name>A0A4Q7YXG7_9BACT</name>
<comment type="caution">
    <text evidence="1">The sequence shown here is derived from an EMBL/GenBank/DDBJ whole genome shotgun (WGS) entry which is preliminary data.</text>
</comment>
<dbReference type="EMBL" id="SHKW01000001">
    <property type="protein sequence ID" value="RZU42134.1"/>
    <property type="molecule type" value="Genomic_DNA"/>
</dbReference>
<proteinExistence type="predicted"/>
<evidence type="ECO:0000313" key="2">
    <source>
        <dbReference type="Proteomes" id="UP000292958"/>
    </source>
</evidence>
<dbReference type="AlphaFoldDB" id="A0A4Q7YXG7"/>